<dbReference type="GO" id="GO:0005576">
    <property type="term" value="C:extracellular region"/>
    <property type="evidence" value="ECO:0007669"/>
    <property type="project" value="UniProtKB-SubCell"/>
</dbReference>
<keyword evidence="3 6" id="KW-0713">Self-incompatibility</keyword>
<name>A0A8T2AZI9_9BRAS</name>
<comment type="caution">
    <text evidence="8">The sequence shown here is derived from an EMBL/GenBank/DDBJ whole genome shotgun (WGS) entry which is preliminary data.</text>
</comment>
<organism evidence="8 9">
    <name type="scientific">Arabidopsis thaliana x Arabidopsis arenosa</name>
    <dbReference type="NCBI Taxonomy" id="1240361"/>
    <lineage>
        <taxon>Eukaryota</taxon>
        <taxon>Viridiplantae</taxon>
        <taxon>Streptophyta</taxon>
        <taxon>Embryophyta</taxon>
        <taxon>Tracheophyta</taxon>
        <taxon>Spermatophyta</taxon>
        <taxon>Magnoliopsida</taxon>
        <taxon>eudicotyledons</taxon>
        <taxon>Gunneridae</taxon>
        <taxon>Pentapetalae</taxon>
        <taxon>rosids</taxon>
        <taxon>malvids</taxon>
        <taxon>Brassicales</taxon>
        <taxon>Brassicaceae</taxon>
        <taxon>Camelineae</taxon>
        <taxon>Arabidopsis</taxon>
    </lineage>
</organism>
<dbReference type="PANTHER" id="PTHR31232:SF156">
    <property type="entry name" value="PLANT SELF-INCOMPATIBILITY PROTEIN S1 FAMILY-RELATED"/>
    <property type="match status" value="1"/>
</dbReference>
<dbReference type="InterPro" id="IPR010264">
    <property type="entry name" value="Self-incomp_S1"/>
</dbReference>
<dbReference type="Pfam" id="PF05938">
    <property type="entry name" value="Self-incomp_S1"/>
    <property type="match status" value="1"/>
</dbReference>
<proteinExistence type="inferred from homology"/>
<dbReference type="PANTHER" id="PTHR31232">
    <property type="match status" value="1"/>
</dbReference>
<evidence type="ECO:0000313" key="9">
    <source>
        <dbReference type="Proteomes" id="UP000694240"/>
    </source>
</evidence>
<dbReference type="EMBL" id="JAEFBK010000008">
    <property type="protein sequence ID" value="KAG7578494.1"/>
    <property type="molecule type" value="Genomic_DNA"/>
</dbReference>
<evidence type="ECO:0000256" key="2">
    <source>
        <dbReference type="ARBA" id="ARBA00005581"/>
    </source>
</evidence>
<evidence type="ECO:0000256" key="3">
    <source>
        <dbReference type="ARBA" id="ARBA00022471"/>
    </source>
</evidence>
<evidence type="ECO:0000313" key="8">
    <source>
        <dbReference type="EMBL" id="KAG7578495.1"/>
    </source>
</evidence>
<evidence type="ECO:0000256" key="1">
    <source>
        <dbReference type="ARBA" id="ARBA00004613"/>
    </source>
</evidence>
<accession>A0A8T2AZI9</accession>
<keyword evidence="9" id="KW-1185">Reference proteome</keyword>
<feature type="signal peptide" evidence="6">
    <location>
        <begin position="1"/>
        <end position="27"/>
    </location>
</feature>
<dbReference type="EMBL" id="JAEFBK010000008">
    <property type="protein sequence ID" value="KAG7578495.1"/>
    <property type="molecule type" value="Genomic_DNA"/>
</dbReference>
<sequence>MISTKAYRLFLVSLALALITTSSLSFAAQVFTIEISNTLAPGSNPISLSCISPQRDTWSTVLSRGGSFDFHFDTNQSVKWSCDISSGARKSSFVIFDLNRDKSRCKTDGLCLWQINPDGFYLYVASIQKYQKQFNW</sequence>
<gene>
    <name evidence="7" type="ORF">ISN45_Aa03g026780</name>
    <name evidence="8" type="ORF">ISN45_Aa03g026790</name>
</gene>
<keyword evidence="4 6" id="KW-0964">Secreted</keyword>
<evidence type="ECO:0000256" key="6">
    <source>
        <dbReference type="RuleBase" id="RU367044"/>
    </source>
</evidence>
<protein>
    <recommendedName>
        <fullName evidence="6">S-protein homolog</fullName>
    </recommendedName>
</protein>
<feature type="chain" id="PRO_5044521722" description="S-protein homolog" evidence="6">
    <location>
        <begin position="28"/>
        <end position="136"/>
    </location>
</feature>
<dbReference type="GO" id="GO:0060320">
    <property type="term" value="P:rejection of self pollen"/>
    <property type="evidence" value="ECO:0007669"/>
    <property type="project" value="UniProtKB-KW"/>
</dbReference>
<dbReference type="Proteomes" id="UP000694240">
    <property type="component" value="Chromosome 8"/>
</dbReference>
<reference evidence="8 9" key="1">
    <citation type="submission" date="2020-12" db="EMBL/GenBank/DDBJ databases">
        <title>Concerted genomic and epigenomic changes stabilize Arabidopsis allopolyploids.</title>
        <authorList>
            <person name="Chen Z."/>
        </authorList>
    </citation>
    <scope>NUCLEOTIDE SEQUENCE [LARGE SCALE GENOMIC DNA]</scope>
    <source>
        <strain evidence="8">Allo738</strain>
        <tissue evidence="8">Leaf</tissue>
    </source>
</reference>
<dbReference type="AlphaFoldDB" id="A0A8T2AZI9"/>
<comment type="similarity">
    <text evidence="2 6">Belongs to the plant self-incompatibility (S1) protein family.</text>
</comment>
<evidence type="ECO:0000256" key="4">
    <source>
        <dbReference type="ARBA" id="ARBA00022525"/>
    </source>
</evidence>
<keyword evidence="5 6" id="KW-0732">Signal</keyword>
<evidence type="ECO:0000256" key="5">
    <source>
        <dbReference type="ARBA" id="ARBA00022729"/>
    </source>
</evidence>
<comment type="subcellular location">
    <subcellularLocation>
        <location evidence="1 6">Secreted</location>
    </subcellularLocation>
</comment>
<evidence type="ECO:0000313" key="7">
    <source>
        <dbReference type="EMBL" id="KAG7578494.1"/>
    </source>
</evidence>